<evidence type="ECO:0000313" key="3">
    <source>
        <dbReference type="EMBL" id="GMM50637.1"/>
    </source>
</evidence>
<keyword evidence="4" id="KW-1185">Reference proteome</keyword>
<protein>
    <submittedName>
        <fullName evidence="3">5'-(N(7)-methyl 5'-triphosphoguanosine)-(mRNA) diphosphatase</fullName>
    </submittedName>
</protein>
<dbReference type="SUPFAM" id="SSF54197">
    <property type="entry name" value="HIT-like"/>
    <property type="match status" value="1"/>
</dbReference>
<dbReference type="Pfam" id="PF11969">
    <property type="entry name" value="DcpS_C"/>
    <property type="match status" value="1"/>
</dbReference>
<dbReference type="PANTHER" id="PTHR12978:SF0">
    <property type="entry name" value="M7GPPPX DIPHOSPHATASE"/>
    <property type="match status" value="1"/>
</dbReference>
<dbReference type="Pfam" id="PF05652">
    <property type="entry name" value="DcpS"/>
    <property type="match status" value="1"/>
</dbReference>
<proteinExistence type="inferred from homology"/>
<dbReference type="GO" id="GO:0000340">
    <property type="term" value="F:RNA 7-methylguanosine cap binding"/>
    <property type="evidence" value="ECO:0007669"/>
    <property type="project" value="TreeGrafter"/>
</dbReference>
<dbReference type="Gene3D" id="3.30.428.10">
    <property type="entry name" value="HIT-like"/>
    <property type="match status" value="1"/>
</dbReference>
<dbReference type="GO" id="GO:0016787">
    <property type="term" value="F:hydrolase activity"/>
    <property type="evidence" value="ECO:0007669"/>
    <property type="project" value="InterPro"/>
</dbReference>
<dbReference type="EMBL" id="BTGC01000003">
    <property type="protein sequence ID" value="GMM50637.1"/>
    <property type="molecule type" value="Genomic_DNA"/>
</dbReference>
<dbReference type="Gene3D" id="3.30.200.40">
    <property type="entry name" value="Scavenger mRNA decapping enzyme, N-terminal domain"/>
    <property type="match status" value="1"/>
</dbReference>
<dbReference type="AlphaFoldDB" id="A0AAV5RHR5"/>
<comment type="caution">
    <text evidence="3">The sequence shown here is derived from an EMBL/GenBank/DDBJ whole genome shotgun (WGS) entry which is preliminary data.</text>
</comment>
<accession>A0AAV5RHR5</accession>
<evidence type="ECO:0000256" key="2">
    <source>
        <dbReference type="PIRSR" id="PIRSR028973-1"/>
    </source>
</evidence>
<feature type="active site" description="Nucleophile" evidence="2">
    <location>
        <position position="225"/>
    </location>
</feature>
<dbReference type="GO" id="GO:0000290">
    <property type="term" value="P:deadenylation-dependent decapping of nuclear-transcribed mRNA"/>
    <property type="evidence" value="ECO:0007669"/>
    <property type="project" value="InterPro"/>
</dbReference>
<evidence type="ECO:0000256" key="1">
    <source>
        <dbReference type="ARBA" id="ARBA00010208"/>
    </source>
</evidence>
<comment type="similarity">
    <text evidence="1">Belongs to the HIT family.</text>
</comment>
<evidence type="ECO:0000313" key="4">
    <source>
        <dbReference type="Proteomes" id="UP001362899"/>
    </source>
</evidence>
<dbReference type="InterPro" id="IPR011145">
    <property type="entry name" value="Scavenger_mRNA_decap_enz_N"/>
</dbReference>
<dbReference type="GO" id="GO:0005634">
    <property type="term" value="C:nucleus"/>
    <property type="evidence" value="ECO:0007669"/>
    <property type="project" value="TreeGrafter"/>
</dbReference>
<name>A0AAV5RHR5_STABA</name>
<dbReference type="PANTHER" id="PTHR12978">
    <property type="entry name" value="HISTIDINE TRIAD HIT PROTEIN MEMBER"/>
    <property type="match status" value="1"/>
</dbReference>
<gene>
    <name evidence="3" type="ORF">DASB73_015950</name>
</gene>
<sequence length="277" mass="31990">MNKLDKFIVEQVLQTSEAEKLTILLGKVDDVPCIAKISRLPLPDFNINGKLPLSVHEQLDANDIYSWGSGKVDENASVYIECIMPATDTHIAKYKEAQRFVVRETPEMYTNTVKPYIETQRGDRIDWVRGILFQGVEADRVLFRDDQFVLLPNSKWDQQNVNNMSMLALVVQTDIPSIRDLTSAHIPLLEHIKSKSSEVISSKWNVPESQLKVFFHYHPTFYHLHVHIVHINNEQNDFGRSLLVDSVIDMLDSKPIKDHTLTYFMSENHKLYNLLFP</sequence>
<dbReference type="PIRSF" id="PIRSF028973">
    <property type="entry name" value="Scavenger_mRNA_decap_enz"/>
    <property type="match status" value="1"/>
</dbReference>
<reference evidence="3 4" key="1">
    <citation type="journal article" date="2023" name="Elife">
        <title>Identification of key yeast species and microbe-microbe interactions impacting larval growth of Drosophila in the wild.</title>
        <authorList>
            <person name="Mure A."/>
            <person name="Sugiura Y."/>
            <person name="Maeda R."/>
            <person name="Honda K."/>
            <person name="Sakurai N."/>
            <person name="Takahashi Y."/>
            <person name="Watada M."/>
            <person name="Katoh T."/>
            <person name="Gotoh A."/>
            <person name="Gotoh Y."/>
            <person name="Taniguchi I."/>
            <person name="Nakamura K."/>
            <person name="Hayashi T."/>
            <person name="Katayama T."/>
            <person name="Uemura T."/>
            <person name="Hattori Y."/>
        </authorList>
    </citation>
    <scope>NUCLEOTIDE SEQUENCE [LARGE SCALE GENOMIC DNA]</scope>
    <source>
        <strain evidence="3 4">SB-73</strain>
    </source>
</reference>
<dbReference type="InterPro" id="IPR036265">
    <property type="entry name" value="HIT-like_sf"/>
</dbReference>
<dbReference type="SUPFAM" id="SSF102860">
    <property type="entry name" value="mRNA decapping enzyme DcpS N-terminal domain"/>
    <property type="match status" value="1"/>
</dbReference>
<organism evidence="3 4">
    <name type="scientific">Starmerella bacillaris</name>
    <name type="common">Yeast</name>
    <name type="synonym">Candida zemplinina</name>
    <dbReference type="NCBI Taxonomy" id="1247836"/>
    <lineage>
        <taxon>Eukaryota</taxon>
        <taxon>Fungi</taxon>
        <taxon>Dikarya</taxon>
        <taxon>Ascomycota</taxon>
        <taxon>Saccharomycotina</taxon>
        <taxon>Dipodascomycetes</taxon>
        <taxon>Dipodascales</taxon>
        <taxon>Trichomonascaceae</taxon>
        <taxon>Starmerella</taxon>
    </lineage>
</organism>
<dbReference type="Proteomes" id="UP001362899">
    <property type="component" value="Unassembled WGS sequence"/>
</dbReference>
<dbReference type="GO" id="GO:0000932">
    <property type="term" value="C:P-body"/>
    <property type="evidence" value="ECO:0007669"/>
    <property type="project" value="TreeGrafter"/>
</dbReference>
<dbReference type="InterPro" id="IPR008594">
    <property type="entry name" value="DcpS/DCS2"/>
</dbReference>